<reference evidence="2 3" key="1">
    <citation type="submission" date="2020-08" db="EMBL/GenBank/DDBJ databases">
        <title>Bridging the membrane lipid divide: bacteria of the FCB group superphylum have the potential to synthesize archaeal ether lipids.</title>
        <authorList>
            <person name="Villanueva L."/>
            <person name="Von Meijenfeldt F.A.B."/>
            <person name="Westbye A.B."/>
            <person name="Yadav S."/>
            <person name="Hopmans E.C."/>
            <person name="Dutilh B.E."/>
            <person name="Sinninghe Damste J.S."/>
        </authorList>
    </citation>
    <scope>NUCLEOTIDE SEQUENCE [LARGE SCALE GENOMIC DNA]</scope>
    <source>
        <strain evidence="2">NIOZ-UU47</strain>
    </source>
</reference>
<gene>
    <name evidence="2" type="ORF">H8E41_09150</name>
</gene>
<dbReference type="InterPro" id="IPR036116">
    <property type="entry name" value="FN3_sf"/>
</dbReference>
<dbReference type="InterPro" id="IPR003961">
    <property type="entry name" value="FN3_dom"/>
</dbReference>
<feature type="domain" description="Fibronectin type-III" evidence="1">
    <location>
        <begin position="152"/>
        <end position="257"/>
    </location>
</feature>
<organism evidence="2 3">
    <name type="scientific">Candidatus Desulfobia pelagia</name>
    <dbReference type="NCBI Taxonomy" id="2841692"/>
    <lineage>
        <taxon>Bacteria</taxon>
        <taxon>Pseudomonadati</taxon>
        <taxon>Thermodesulfobacteriota</taxon>
        <taxon>Desulfobulbia</taxon>
        <taxon>Desulfobulbales</taxon>
        <taxon>Desulfobulbaceae</taxon>
        <taxon>Candidatus Desulfobia</taxon>
    </lineage>
</organism>
<accession>A0A8J6NCN4</accession>
<evidence type="ECO:0000313" key="2">
    <source>
        <dbReference type="EMBL" id="MBC8318061.1"/>
    </source>
</evidence>
<name>A0A8J6NCN4_9BACT</name>
<proteinExistence type="predicted"/>
<dbReference type="Proteomes" id="UP000614424">
    <property type="component" value="Unassembled WGS sequence"/>
</dbReference>
<comment type="caution">
    <text evidence="2">The sequence shown here is derived from an EMBL/GenBank/DDBJ whole genome shotgun (WGS) entry which is preliminary data.</text>
</comment>
<dbReference type="Gene3D" id="2.60.40.10">
    <property type="entry name" value="Immunoglobulins"/>
    <property type="match status" value="2"/>
</dbReference>
<evidence type="ECO:0000313" key="3">
    <source>
        <dbReference type="Proteomes" id="UP000614424"/>
    </source>
</evidence>
<evidence type="ECO:0000259" key="1">
    <source>
        <dbReference type="PROSITE" id="PS50853"/>
    </source>
</evidence>
<protein>
    <submittedName>
        <fullName evidence="2">Fibronectin type III domain-containing protein</fullName>
    </submittedName>
</protein>
<dbReference type="EMBL" id="JACNJZ010000126">
    <property type="protein sequence ID" value="MBC8318061.1"/>
    <property type="molecule type" value="Genomic_DNA"/>
</dbReference>
<dbReference type="AlphaFoldDB" id="A0A8J6NCN4"/>
<sequence>MAGIKQGIVLLAVFFAGFPLAGCGKKTPPVPPAVVIPVAVDDLRYDYNLENVSLFWSYPDKSISGRVLDDVGYFMLYQSEVAEEEYCSGCPVDFKPKLKIDAAILSPGKEMKIREADFRAGHYYTYMVKSHSGWNIVSEESNKVSFWWAPPAPAPSGVKLQVGDRKLHLNWQPVASYAGGEAIAWPMQYQVYRRTEDKRFSAVGAPLLQTSFVDENVQNDREYFYQVQTQHVYHETVVPGEYSKTISAVPSDITPPPVPQLLSSVMVSDGVKILWDSVMATDLAGYVIYRRTDGSPWVKVGQTSAGAFSFVDRSIPQDQDIWYYSITSFDRETPPNESSFAREVSVKK</sequence>
<dbReference type="PROSITE" id="PS50853">
    <property type="entry name" value="FN3"/>
    <property type="match status" value="1"/>
</dbReference>
<dbReference type="InterPro" id="IPR013783">
    <property type="entry name" value="Ig-like_fold"/>
</dbReference>
<dbReference type="SUPFAM" id="SSF49265">
    <property type="entry name" value="Fibronectin type III"/>
    <property type="match status" value="1"/>
</dbReference>